<dbReference type="PANTHER" id="PTHR33840">
    <property type="match status" value="1"/>
</dbReference>
<dbReference type="AlphaFoldDB" id="A0A9X4BI54"/>
<comment type="caution">
    <text evidence="2">The sequence shown here is derived from an EMBL/GenBank/DDBJ whole genome shotgun (WGS) entry which is preliminary data.</text>
</comment>
<name>A0A9X4BI54_9GAMM</name>
<dbReference type="RefSeq" id="WP_263540822.1">
    <property type="nucleotide sequence ID" value="NZ_JAOVZO020000019.1"/>
</dbReference>
<dbReference type="Proteomes" id="UP001139971">
    <property type="component" value="Unassembled WGS sequence"/>
</dbReference>
<dbReference type="PANTHER" id="PTHR33840:SF1">
    <property type="entry name" value="TLE1 PHOSPHOLIPASE DOMAIN-CONTAINING PROTEIN"/>
    <property type="match status" value="1"/>
</dbReference>
<accession>A0A9X4BI54</accession>
<dbReference type="InterPro" id="IPR018712">
    <property type="entry name" value="Tle1-like_cat"/>
</dbReference>
<dbReference type="EMBL" id="JAOVZO020000019">
    <property type="protein sequence ID" value="MDC8014940.1"/>
    <property type="molecule type" value="Genomic_DNA"/>
</dbReference>
<protein>
    <submittedName>
        <fullName evidence="2">DUF2235 domain-containing protein</fullName>
    </submittedName>
</protein>
<gene>
    <name evidence="2" type="ORF">OD750_020540</name>
</gene>
<keyword evidence="3" id="KW-1185">Reference proteome</keyword>
<sequence length="414" mass="45749">MNETRKRLILCFDGTWNALESHTNVSRLYAEIADASGGAAHQRKYYDAGVGTGRFDKLRGGMFGYGLDKNIRTGYAWLASQFGANAKQPDKPLHSSGRPFVDGQDIYLFGFSRGAFTARSLGGLVGYLGIPNLDRGSSRAQKSLSDHDDVKEAWKLYQECPTKQQRDDPGKDREKIAEHDKAVAAFRRRSRYPVRLHFVGVWDTVGALGIPNIWDSVDLRFSSKYKFHNTSLGESVRFAYHAVAIDEHRLPYTPALWTSKTDLTEEVEQRWFPGAHSNVGGGYDDDLLPAPPLAWLARCAAARDLEFVKGANGGKVPAAFDLDGREHLSPVRDSYAEFMSGAYRAVRSVAGGRVYRRMLVPGDGINQTIDETAFAKWRADPSYRPPNLGQAGRSDVTFQPATLGADHVVSAGNL</sequence>
<reference evidence="2" key="1">
    <citation type="submission" date="2023-02" db="EMBL/GenBank/DDBJ databases">
        <title>Tahibacter soli sp. nov. isolated from soil.</title>
        <authorList>
            <person name="Baek J.H."/>
            <person name="Lee J.K."/>
            <person name="Choi D.G."/>
            <person name="Jeon C.O."/>
        </authorList>
    </citation>
    <scope>NUCLEOTIDE SEQUENCE</scope>
    <source>
        <strain evidence="2">BL</strain>
    </source>
</reference>
<evidence type="ECO:0000313" key="3">
    <source>
        <dbReference type="Proteomes" id="UP001139971"/>
    </source>
</evidence>
<dbReference type="Pfam" id="PF09994">
    <property type="entry name" value="T6SS_Tle1-like_cat"/>
    <property type="match status" value="1"/>
</dbReference>
<evidence type="ECO:0000259" key="1">
    <source>
        <dbReference type="Pfam" id="PF09994"/>
    </source>
</evidence>
<proteinExistence type="predicted"/>
<evidence type="ECO:0000313" key="2">
    <source>
        <dbReference type="EMBL" id="MDC8014940.1"/>
    </source>
</evidence>
<feature type="domain" description="T6SS Phospholipase effector Tle1-like catalytic" evidence="1">
    <location>
        <begin position="6"/>
        <end position="298"/>
    </location>
</feature>
<organism evidence="2 3">
    <name type="scientific">Tahibacter soli</name>
    <dbReference type="NCBI Taxonomy" id="2983605"/>
    <lineage>
        <taxon>Bacteria</taxon>
        <taxon>Pseudomonadati</taxon>
        <taxon>Pseudomonadota</taxon>
        <taxon>Gammaproteobacteria</taxon>
        <taxon>Lysobacterales</taxon>
        <taxon>Rhodanobacteraceae</taxon>
        <taxon>Tahibacter</taxon>
    </lineage>
</organism>